<evidence type="ECO:0000259" key="6">
    <source>
        <dbReference type="Pfam" id="PF00085"/>
    </source>
</evidence>
<evidence type="ECO:0000256" key="5">
    <source>
        <dbReference type="SAM" id="MobiDB-lite"/>
    </source>
</evidence>
<keyword evidence="8" id="KW-1185">Reference proteome</keyword>
<dbReference type="KEGG" id="pchm:VFPPC_18766"/>
<feature type="region of interest" description="Disordered" evidence="5">
    <location>
        <begin position="357"/>
        <end position="379"/>
    </location>
</feature>
<keyword evidence="4" id="KW-0472">Membrane</keyword>
<dbReference type="SUPFAM" id="SSF52833">
    <property type="entry name" value="Thioredoxin-like"/>
    <property type="match status" value="2"/>
</dbReference>
<dbReference type="STRING" id="1380566.A0A219ARX5"/>
<dbReference type="InterPro" id="IPR013766">
    <property type="entry name" value="Thioredoxin_domain"/>
</dbReference>
<dbReference type="CDD" id="cd02982">
    <property type="entry name" value="PDI_b'_family"/>
    <property type="match status" value="1"/>
</dbReference>
<dbReference type="InterPro" id="IPR052250">
    <property type="entry name" value="PDI_TMX3"/>
</dbReference>
<keyword evidence="3" id="KW-1133">Transmembrane helix</keyword>
<feature type="compositionally biased region" description="Polar residues" evidence="5">
    <location>
        <begin position="357"/>
        <end position="367"/>
    </location>
</feature>
<dbReference type="GeneID" id="33937448"/>
<name>A0A219ARX5_METCM</name>
<evidence type="ECO:0000256" key="3">
    <source>
        <dbReference type="ARBA" id="ARBA00022989"/>
    </source>
</evidence>
<comment type="caution">
    <text evidence="7">The sequence shown here is derived from an EMBL/GenBank/DDBJ whole genome shotgun (WGS) entry which is preliminary data.</text>
</comment>
<dbReference type="GO" id="GO:0005783">
    <property type="term" value="C:endoplasmic reticulum"/>
    <property type="evidence" value="ECO:0007669"/>
    <property type="project" value="TreeGrafter"/>
</dbReference>
<dbReference type="PANTHER" id="PTHR46426">
    <property type="entry name" value="PROTEIN DISULFIDE-ISOMERASE TMX3"/>
    <property type="match status" value="1"/>
</dbReference>
<accession>A0A219ARX5</accession>
<dbReference type="RefSeq" id="XP_022285925.1">
    <property type="nucleotide sequence ID" value="XM_022430331.1"/>
</dbReference>
<dbReference type="AlphaFoldDB" id="A0A219ARX5"/>
<feature type="domain" description="Thioredoxin" evidence="6">
    <location>
        <begin position="65"/>
        <end position="146"/>
    </location>
</feature>
<protein>
    <submittedName>
        <fullName evidence="7">Protein disulfide-isomerase</fullName>
    </submittedName>
</protein>
<dbReference type="GO" id="GO:0016020">
    <property type="term" value="C:membrane"/>
    <property type="evidence" value="ECO:0007669"/>
    <property type="project" value="UniProtKB-SubCell"/>
</dbReference>
<dbReference type="Pfam" id="PF00085">
    <property type="entry name" value="Thioredoxin"/>
    <property type="match status" value="1"/>
</dbReference>
<evidence type="ECO:0000313" key="8">
    <source>
        <dbReference type="Proteomes" id="UP000078397"/>
    </source>
</evidence>
<dbReference type="Gene3D" id="3.40.30.10">
    <property type="entry name" value="Glutaredoxin"/>
    <property type="match status" value="2"/>
</dbReference>
<sequence length="379" mass="42766">MKCYLPAIVLLARQTLAWNHSSAEELRSVLVKREDTLVAFVVVSESIHALILRADYFRMAVPHIARYEVIYCHGCPDHEPSKTLLAEWAAIQDKVTAKSIDCITSRDLCAELDVASFPAIRLYHGDQQMVRYRGPRKATHITSFFKRQQHTTIKLSNAETGVFSTKDDFVFIAHLHESDTELLRRFSATADMYRDRYTFGYLTDVAKHEASKVACYNNIDGLQHSETKLERIGAIPRFLEICTELLIPQLTRKTELKYRQPGKSLVYYFTADESDRASYVNTMKPLAKTYQEYLKFVTVDSAEYADMSRAMGLQSARGLVVENTHNGQFFPYPESGGKGMAAEEVGAFITAISQGSVQPWTGHNQSPGADATGPRRDEL</sequence>
<organism evidence="7 8">
    <name type="scientific">Pochonia chlamydosporia 170</name>
    <dbReference type="NCBI Taxonomy" id="1380566"/>
    <lineage>
        <taxon>Eukaryota</taxon>
        <taxon>Fungi</taxon>
        <taxon>Dikarya</taxon>
        <taxon>Ascomycota</taxon>
        <taxon>Pezizomycotina</taxon>
        <taxon>Sordariomycetes</taxon>
        <taxon>Hypocreomycetidae</taxon>
        <taxon>Hypocreales</taxon>
        <taxon>Clavicipitaceae</taxon>
        <taxon>Pochonia</taxon>
    </lineage>
</organism>
<evidence type="ECO:0000313" key="7">
    <source>
        <dbReference type="EMBL" id="OWT43507.1"/>
    </source>
</evidence>
<reference evidence="7 8" key="1">
    <citation type="journal article" date="2016" name="PLoS Pathog.">
        <title>Biosynthesis of antibiotic leucinostatins in bio-control fungus Purpureocillium lilacinum and their inhibition on phytophthora revealed by genome mining.</title>
        <authorList>
            <person name="Wang G."/>
            <person name="Liu Z."/>
            <person name="Lin R."/>
            <person name="Li E."/>
            <person name="Mao Z."/>
            <person name="Ling J."/>
            <person name="Yang Y."/>
            <person name="Yin W.B."/>
            <person name="Xie B."/>
        </authorList>
    </citation>
    <scope>NUCLEOTIDE SEQUENCE [LARGE SCALE GENOMIC DNA]</scope>
    <source>
        <strain evidence="7">170</strain>
    </source>
</reference>
<dbReference type="OrthoDB" id="427280at2759"/>
<dbReference type="PANTHER" id="PTHR46426:SF1">
    <property type="entry name" value="PROTEIN DISULFIDE-ISOMERASE TMX3"/>
    <property type="match status" value="1"/>
</dbReference>
<proteinExistence type="predicted"/>
<dbReference type="CDD" id="cd02961">
    <property type="entry name" value="PDI_a_family"/>
    <property type="match status" value="1"/>
</dbReference>
<dbReference type="EMBL" id="LSBJ02000001">
    <property type="protein sequence ID" value="OWT43507.1"/>
    <property type="molecule type" value="Genomic_DNA"/>
</dbReference>
<comment type="subcellular location">
    <subcellularLocation>
        <location evidence="1">Membrane</location>
        <topology evidence="1">Single-pass membrane protein</topology>
    </subcellularLocation>
</comment>
<dbReference type="Proteomes" id="UP000078397">
    <property type="component" value="Unassembled WGS sequence"/>
</dbReference>
<evidence type="ECO:0000256" key="2">
    <source>
        <dbReference type="ARBA" id="ARBA00022692"/>
    </source>
</evidence>
<evidence type="ECO:0000256" key="1">
    <source>
        <dbReference type="ARBA" id="ARBA00004167"/>
    </source>
</evidence>
<dbReference type="InterPro" id="IPR036249">
    <property type="entry name" value="Thioredoxin-like_sf"/>
</dbReference>
<evidence type="ECO:0000256" key="4">
    <source>
        <dbReference type="ARBA" id="ARBA00023136"/>
    </source>
</evidence>
<gene>
    <name evidence="7" type="ORF">VFPPC_18766</name>
</gene>
<dbReference type="GO" id="GO:0016853">
    <property type="term" value="F:isomerase activity"/>
    <property type="evidence" value="ECO:0007669"/>
    <property type="project" value="UniProtKB-KW"/>
</dbReference>
<keyword evidence="2" id="KW-0812">Transmembrane</keyword>